<keyword evidence="3" id="KW-1185">Reference proteome</keyword>
<evidence type="ECO:0000313" key="2">
    <source>
        <dbReference type="EMBL" id="KAF6751582.1"/>
    </source>
</evidence>
<feature type="region of interest" description="Disordered" evidence="1">
    <location>
        <begin position="1548"/>
        <end position="1609"/>
    </location>
</feature>
<dbReference type="SUPFAM" id="SSF90073">
    <property type="entry name" value="GCM domain"/>
    <property type="match status" value="1"/>
</dbReference>
<reference evidence="2 3" key="1">
    <citation type="submission" date="2020-07" db="EMBL/GenBank/DDBJ databases">
        <title>Comparative genomics of pyrophilous fungi reveals a link between fire events and developmental genes.</title>
        <authorList>
            <consortium name="DOE Joint Genome Institute"/>
            <person name="Steindorff A.S."/>
            <person name="Carver A."/>
            <person name="Calhoun S."/>
            <person name="Stillman K."/>
            <person name="Liu H."/>
            <person name="Lipzen A."/>
            <person name="Pangilinan J."/>
            <person name="Labutti K."/>
            <person name="Bruns T.D."/>
            <person name="Grigoriev I.V."/>
        </authorList>
    </citation>
    <scope>NUCLEOTIDE SEQUENCE [LARGE SCALE GENOMIC DNA]</scope>
    <source>
        <strain evidence="2 3">CBS 144469</strain>
    </source>
</reference>
<gene>
    <name evidence="2" type="ORF">DFP72DRAFT_850700</name>
</gene>
<evidence type="ECO:0000313" key="3">
    <source>
        <dbReference type="Proteomes" id="UP000521943"/>
    </source>
</evidence>
<organism evidence="2 3">
    <name type="scientific">Ephemerocybe angulata</name>
    <dbReference type="NCBI Taxonomy" id="980116"/>
    <lineage>
        <taxon>Eukaryota</taxon>
        <taxon>Fungi</taxon>
        <taxon>Dikarya</taxon>
        <taxon>Basidiomycota</taxon>
        <taxon>Agaricomycotina</taxon>
        <taxon>Agaricomycetes</taxon>
        <taxon>Agaricomycetidae</taxon>
        <taxon>Agaricales</taxon>
        <taxon>Agaricineae</taxon>
        <taxon>Psathyrellaceae</taxon>
        <taxon>Ephemerocybe</taxon>
    </lineage>
</organism>
<dbReference type="InterPro" id="IPR036115">
    <property type="entry name" value="GCM_dom_sf"/>
</dbReference>
<comment type="caution">
    <text evidence="2">The sequence shown here is derived from an EMBL/GenBank/DDBJ whole genome shotgun (WGS) entry which is preliminary data.</text>
</comment>
<dbReference type="InterPro" id="IPR011011">
    <property type="entry name" value="Znf_FYVE_PHD"/>
</dbReference>
<feature type="compositionally biased region" description="Basic and acidic residues" evidence="1">
    <location>
        <begin position="1574"/>
        <end position="1587"/>
    </location>
</feature>
<proteinExistence type="predicted"/>
<dbReference type="GO" id="GO:0003677">
    <property type="term" value="F:DNA binding"/>
    <property type="evidence" value="ECO:0007669"/>
    <property type="project" value="InterPro"/>
</dbReference>
<dbReference type="OrthoDB" id="3046222at2759"/>
<name>A0A8H6HSF4_9AGAR</name>
<protein>
    <submittedName>
        <fullName evidence="2">Uncharacterized protein</fullName>
    </submittedName>
</protein>
<dbReference type="GO" id="GO:0006355">
    <property type="term" value="P:regulation of DNA-templated transcription"/>
    <property type="evidence" value="ECO:0007669"/>
    <property type="project" value="InterPro"/>
</dbReference>
<dbReference type="EMBL" id="JACGCI010000049">
    <property type="protein sequence ID" value="KAF6751582.1"/>
    <property type="molecule type" value="Genomic_DNA"/>
</dbReference>
<dbReference type="Proteomes" id="UP000521943">
    <property type="component" value="Unassembled WGS sequence"/>
</dbReference>
<accession>A0A8H6HSF4</accession>
<dbReference type="SUPFAM" id="SSF57903">
    <property type="entry name" value="FYVE/PHD zinc finger"/>
    <property type="match status" value="1"/>
</dbReference>
<dbReference type="CDD" id="cd15489">
    <property type="entry name" value="PHD_SF"/>
    <property type="match status" value="1"/>
</dbReference>
<sequence>MLQPQYLPLPPLQYPPAPQYPPPFPPGPTYSQYPYHPAYGGLPGFYGNPYASASTPYGGPAYGHLGVGNGGGIPMVSYTPAGGAVALQHPPGKDVPLVPTVQHTKSALQQPANNSKSNVTENKPIEKAIVSPEIPRHSESTKQVVSATMESGSDSEGDLEEDGICTELPGTDKYNWPNSKQVRKFASEDEARPNNDQAKWQFRSHGKSNWNRHATKYSVATERAKTSKCLGVDICPSDTCACPYKPKTDPSVQQRQIANGCSLCGSAPLIHHECDARCHRYMARDIKTNEEYFRWEHEGTHNHPRPPATHLSATEAAQLNAQVMRGGVNTTVHALRTGDLNPGSVPLPDIAPMVASPSIARYFVAKSQACTGMTNTAQKASTGGATIKQMIGLNKELGETFLIFSQLHGQGMFMFRTEFMNTVLEATVDEWVAVDMDIRSRHGFVTDGNHSFFKDGVLLSTCAFSQTLKACVPVLFTLIFGEDTAHHHPHFQHLFDGVMVKIHRDRLEFKKEYLLNVMDFSLAQRNAHAEEYAIAVAKTIPGFSSLSADAQAAQMAALCEEAKSLEVGCDFHFWAQATRVKETAALVDPTRVSDFNYILRKMILKKTSSDEFDLLVARFRREFPDAVGWLSWWIQSSVMGMIFPAKSTIDPAIIDKVPSTSNAAEHGHSLLNHAVGSGNELMEGVHKLYLHAKQFHSEYNSIKSPREHRAPKKVKFFENDGRAPDTFGAIKELDPASNMGLEALARLPLFTQSFKWSSPNSCFWDNGIELFFRTYVLWKADTRTKFRGLLPGDSFLMVLTSHFDRRLKLITSNKKKDVNAQSLLDLALSELQKALRARIFEKWHPDCSPTGHHSALSWIQDMVEDYEPCFEAQGYFALYSPVKFSCPASHQFSQIIDKPKAIVYPHCAYITSLRDHLRIDGPVGLGDYLSNIVLLLEDQALEPCVTSPRPCTLGDCTAHAPPKAVQFSWPQILAIRSNLANMKPTAVNNILRFDETFKITDSSDAEVVYTLVGRVLHKKDHFTVELMLGGVSYTYDDMSYGSKLRRSKKGTHPLQKRTSQESYYVYCRTSELGVKMEENFLRYEETCSPGSIPKKPLSVSSFHSSDPDSSIESTSSKSTIYNNLISSDDEVPLRLFAPISSMGPTGTNEAGPSTSSAPLTALDQALADWDAIARGTPSTVPHNAPVVEPPPAFVIPSCNTCGLQGPAAWSTIICHMCSVECHTACTSRFLPEDYAFDLEFKFCCPQCRYAVNGRWDTLIDDFATNTLASVGSIIWPVDLYDITSEEDIKVLYKRDTLGIEKALHGASTALSEILDGTRHHPIMSLMQSWMSSLSSTLSNNEEHHACIRVLLQLVVLRQYLKLKPADDAEIYELAQILTDSEYTISTEDDVAARAHVQRLLTIHEQAFYCNRANILGNSKLDPTPQITASVFASEDPSMKTHLLKGHGQIQRTVGDVPVEDPVKLVRILTEDGAPYIIGTLIHQWKDDMALSGSMAKPVCRPLPTRDPKLGPAPYPFTPNSPKSHKMPPKGDSNTFRIMQLPIVPEVKPKQRMKTQSELPFIKRPLPPSRPTRKVTMDQRVPIEKREAEEQEIEGYEPTDQKRTKQRHLS</sequence>
<feature type="region of interest" description="Disordered" evidence="1">
    <location>
        <begin position="1504"/>
        <end position="1529"/>
    </location>
</feature>
<evidence type="ECO:0000256" key="1">
    <source>
        <dbReference type="SAM" id="MobiDB-lite"/>
    </source>
</evidence>